<dbReference type="InterPro" id="IPR054015">
    <property type="entry name" value="ExsA-like_N"/>
</dbReference>
<evidence type="ECO:0000313" key="5">
    <source>
        <dbReference type="EMBL" id="MDK2594184.1"/>
    </source>
</evidence>
<dbReference type="Pfam" id="PF22200">
    <property type="entry name" value="ExsA_N"/>
    <property type="match status" value="1"/>
</dbReference>
<evidence type="ECO:0000313" key="6">
    <source>
        <dbReference type="Proteomes" id="UP001231915"/>
    </source>
</evidence>
<reference evidence="5 6" key="1">
    <citation type="submission" date="2023-05" db="EMBL/GenBank/DDBJ databases">
        <title>Pseudoalteromonas ardens sp. nov., Pseudoalteromonas obscura sp. nov., and Pseudoalteromonas umbrosa sp. nov., isolated from the coral Montipora capitata.</title>
        <authorList>
            <person name="Thomas E.M."/>
            <person name="Smith E.M."/>
            <person name="Papke E."/>
            <person name="Shlafstein M.D."/>
            <person name="Oline D.K."/>
            <person name="Videau P."/>
            <person name="Saw J.H."/>
            <person name="Strangman W.K."/>
            <person name="Ushijima B."/>
        </authorList>
    </citation>
    <scope>NUCLEOTIDE SEQUENCE [LARGE SCALE GENOMIC DNA]</scope>
    <source>
        <strain evidence="5 6">P94</strain>
    </source>
</reference>
<dbReference type="PROSITE" id="PS01124">
    <property type="entry name" value="HTH_ARAC_FAMILY_2"/>
    <property type="match status" value="1"/>
</dbReference>
<keyword evidence="2" id="KW-0238">DNA-binding</keyword>
<evidence type="ECO:0000259" key="4">
    <source>
        <dbReference type="PROSITE" id="PS01124"/>
    </source>
</evidence>
<dbReference type="Proteomes" id="UP001231915">
    <property type="component" value="Unassembled WGS sequence"/>
</dbReference>
<dbReference type="InterPro" id="IPR018062">
    <property type="entry name" value="HTH_AraC-typ_CS"/>
</dbReference>
<protein>
    <submittedName>
        <fullName evidence="5">AraC family transcriptional regulator</fullName>
    </submittedName>
</protein>
<evidence type="ECO:0000256" key="2">
    <source>
        <dbReference type="ARBA" id="ARBA00023125"/>
    </source>
</evidence>
<proteinExistence type="predicted"/>
<dbReference type="SMART" id="SM00342">
    <property type="entry name" value="HTH_ARAC"/>
    <property type="match status" value="1"/>
</dbReference>
<evidence type="ECO:0000256" key="1">
    <source>
        <dbReference type="ARBA" id="ARBA00023015"/>
    </source>
</evidence>
<dbReference type="PRINTS" id="PR00032">
    <property type="entry name" value="HTHARAC"/>
</dbReference>
<evidence type="ECO:0000256" key="3">
    <source>
        <dbReference type="ARBA" id="ARBA00023163"/>
    </source>
</evidence>
<keyword evidence="1" id="KW-0805">Transcription regulation</keyword>
<dbReference type="InterPro" id="IPR009057">
    <property type="entry name" value="Homeodomain-like_sf"/>
</dbReference>
<feature type="domain" description="HTH araC/xylS-type" evidence="4">
    <location>
        <begin position="189"/>
        <end position="287"/>
    </location>
</feature>
<dbReference type="InterPro" id="IPR018060">
    <property type="entry name" value="HTH_AraC"/>
</dbReference>
<dbReference type="Gene3D" id="1.10.10.60">
    <property type="entry name" value="Homeodomain-like"/>
    <property type="match status" value="2"/>
</dbReference>
<dbReference type="RefSeq" id="WP_284136384.1">
    <property type="nucleotide sequence ID" value="NZ_JASJUT010000001.1"/>
</dbReference>
<dbReference type="PANTHER" id="PTHR43280:SF2">
    <property type="entry name" value="HTH-TYPE TRANSCRIPTIONAL REGULATOR EXSA"/>
    <property type="match status" value="1"/>
</dbReference>
<gene>
    <name evidence="5" type="ORF">QNM18_03740</name>
</gene>
<name>A0ABT7EGM1_9GAMM</name>
<keyword evidence="6" id="KW-1185">Reference proteome</keyword>
<dbReference type="EMBL" id="JASJUT010000001">
    <property type="protein sequence ID" value="MDK2594184.1"/>
    <property type="molecule type" value="Genomic_DNA"/>
</dbReference>
<dbReference type="Pfam" id="PF12833">
    <property type="entry name" value="HTH_18"/>
    <property type="match status" value="1"/>
</dbReference>
<comment type="caution">
    <text evidence="5">The sequence shown here is derived from an EMBL/GenBank/DDBJ whole genome shotgun (WGS) entry which is preliminary data.</text>
</comment>
<dbReference type="InterPro" id="IPR020449">
    <property type="entry name" value="Tscrpt_reg_AraC-type_HTH"/>
</dbReference>
<dbReference type="SUPFAM" id="SSF46689">
    <property type="entry name" value="Homeodomain-like"/>
    <property type="match status" value="2"/>
</dbReference>
<dbReference type="PANTHER" id="PTHR43280">
    <property type="entry name" value="ARAC-FAMILY TRANSCRIPTIONAL REGULATOR"/>
    <property type="match status" value="1"/>
</dbReference>
<sequence length="289" mass="32762">MTSNGKQVFQGVQYHGETVMGIKQFSAPYTYQDGLVNEARLIHIFKGQSSLICAGKTLSLKAGDTLLMKADNFINRWLDNGQCRDVEFVGVRLTQPHIQKLYQNNPPETFAFVSAKPEAFDVTPRVLVSQSTLLKSYFTTLKHYIECSDMMTDLLIGLKIQELLELFACTETSGQIRALLAELFVPNQPLLQEVVQTHLFSPLKVEELAFLCHMSTSTFNRKFKHVYGMSANKYLIAKRLERASLLIKTTDRSVTDVALECGFEELSYFSRVFKQHFRLTPSQLRKAAG</sequence>
<keyword evidence="3" id="KW-0804">Transcription</keyword>
<dbReference type="PROSITE" id="PS00041">
    <property type="entry name" value="HTH_ARAC_FAMILY_1"/>
    <property type="match status" value="1"/>
</dbReference>
<accession>A0ABT7EGM1</accession>
<organism evidence="5 6">
    <name type="scientific">Pseudoalteromonas obscura</name>
    <dbReference type="NCBI Taxonomy" id="3048491"/>
    <lineage>
        <taxon>Bacteria</taxon>
        <taxon>Pseudomonadati</taxon>
        <taxon>Pseudomonadota</taxon>
        <taxon>Gammaproteobacteria</taxon>
        <taxon>Alteromonadales</taxon>
        <taxon>Pseudoalteromonadaceae</taxon>
        <taxon>Pseudoalteromonas</taxon>
    </lineage>
</organism>